<dbReference type="AlphaFoldDB" id="A0A6B0YX53"/>
<gene>
    <name evidence="1" type="ORF">F4Y42_15005</name>
</gene>
<name>A0A6B0YX53_9CHLR</name>
<proteinExistence type="predicted"/>
<reference evidence="1" key="1">
    <citation type="submission" date="2019-09" db="EMBL/GenBank/DDBJ databases">
        <title>Characterisation of the sponge microbiome using genome-centric metagenomics.</title>
        <authorList>
            <person name="Engelberts J.P."/>
            <person name="Robbins S.J."/>
            <person name="De Goeij J.M."/>
            <person name="Aranda M."/>
            <person name="Bell S.C."/>
            <person name="Webster N.S."/>
        </authorList>
    </citation>
    <scope>NUCLEOTIDE SEQUENCE</scope>
    <source>
        <strain evidence="1">SB0664_bin_27</strain>
    </source>
</reference>
<organism evidence="1">
    <name type="scientific">Caldilineaceae bacterium SB0664_bin_27</name>
    <dbReference type="NCBI Taxonomy" id="2605260"/>
    <lineage>
        <taxon>Bacteria</taxon>
        <taxon>Bacillati</taxon>
        <taxon>Chloroflexota</taxon>
        <taxon>Caldilineae</taxon>
        <taxon>Caldilineales</taxon>
        <taxon>Caldilineaceae</taxon>
    </lineage>
</organism>
<comment type="caution">
    <text evidence="1">The sequence shown here is derived from an EMBL/GenBank/DDBJ whole genome shotgun (WGS) entry which is preliminary data.</text>
</comment>
<dbReference type="InterPro" id="IPR036278">
    <property type="entry name" value="Sialidase_sf"/>
</dbReference>
<accession>A0A6B0YX53</accession>
<sequence length="390" mass="42778">MHITDSGTLSRGQPGTSRAILTFPTAVSLDSGTLLATYRTGTTKDSDDETVEFVRSTDGGRTWSEPWRPVENPTLEGLYGSLRVFYLTEMSPGQLLGATMWIDRTTWPGGGLFNEETEGCLPMQVLLSDSNDEGETWSPWRLVPMPEEIGPPSLTAPVLMLADGSQALSIETNKHFQDASPWMQKVVFMHRQDCQATPVPPGPAGKLAVDQAWAKPVEAGEDPSGRIFNWDLRCGVAPDGRVATFSWTYDTQTARYLNIHRRISTDSGRTWTIAEDLGFADQAARPAMLADGRVLLPYVDRFGSRSIRARLAPAIDAPFDPATEVVIYRQEQATGDPTESTSETLSEMSLWTFGLPYAEALPDGTVLVVYYAGTDEAMDIHWARIDPGPA</sequence>
<dbReference type="Gene3D" id="2.120.10.10">
    <property type="match status" value="2"/>
</dbReference>
<dbReference type="EMBL" id="VXRG01000125">
    <property type="protein sequence ID" value="MXY94745.1"/>
    <property type="molecule type" value="Genomic_DNA"/>
</dbReference>
<dbReference type="SUPFAM" id="SSF50939">
    <property type="entry name" value="Sialidases"/>
    <property type="match status" value="2"/>
</dbReference>
<evidence type="ECO:0000313" key="1">
    <source>
        <dbReference type="EMBL" id="MXY94745.1"/>
    </source>
</evidence>
<dbReference type="CDD" id="cd15482">
    <property type="entry name" value="Sialidase_non-viral"/>
    <property type="match status" value="1"/>
</dbReference>
<protein>
    <submittedName>
        <fullName evidence="1">Exo-alpha-sialidase</fullName>
    </submittedName>
</protein>